<evidence type="ECO:0000313" key="1">
    <source>
        <dbReference type="EMBL" id="QDH83604.1"/>
    </source>
</evidence>
<dbReference type="RefSeq" id="YP_009903803.1">
    <property type="nucleotide sequence ID" value="NC_049849.1"/>
</dbReference>
<proteinExistence type="predicted"/>
<accession>A0A514CT14</accession>
<evidence type="ECO:0000313" key="2">
    <source>
        <dbReference type="Proteomes" id="UP000320799"/>
    </source>
</evidence>
<dbReference type="Proteomes" id="UP000320799">
    <property type="component" value="Segment"/>
</dbReference>
<protein>
    <submittedName>
        <fullName evidence="1">Uncharacterized protein</fullName>
    </submittedName>
</protein>
<dbReference type="KEGG" id="vg:56136079"/>
<organism evidence="1 2">
    <name type="scientific">Achromobacter phage Motura</name>
    <dbReference type="NCBI Taxonomy" id="2591403"/>
    <lineage>
        <taxon>Viruses</taxon>
        <taxon>Duplodnaviria</taxon>
        <taxon>Heunggongvirae</taxon>
        <taxon>Uroviricota</taxon>
        <taxon>Caudoviricetes</taxon>
        <taxon>Moturavirus</taxon>
        <taxon>Moturavirus motura</taxon>
    </lineage>
</organism>
<reference evidence="1 2" key="1">
    <citation type="submission" date="2019-06" db="EMBL/GenBank/DDBJ databases">
        <authorList>
            <person name="Kincaid V.D."/>
            <person name="Fuller A."/>
            <person name="Hodges K."/>
            <person name="Bansal M."/>
            <person name="Essig J."/>
            <person name="Johnson A."/>
        </authorList>
    </citation>
    <scope>NUCLEOTIDE SEQUENCE [LARGE SCALE GENOMIC DNA]</scope>
</reference>
<name>A0A514CT14_9CAUD</name>
<sequence>MAYIIGPNSPNFKGRGAAGLGAEGYPIVGSWTAVGGKAGEVIYVDVGQVAVTVGAHDAFCVMAAAACNLKYTLQHPAFACNPDADVQAKVLWGNDQTPAVGTIETCEAPLFTAVRVELTADGEVYFYSR</sequence>
<keyword evidence="2" id="KW-1185">Reference proteome</keyword>
<dbReference type="EMBL" id="MN094788">
    <property type="protein sequence ID" value="QDH83604.1"/>
    <property type="molecule type" value="Genomic_DNA"/>
</dbReference>
<dbReference type="GeneID" id="56136079"/>